<comment type="catalytic activity">
    <reaction evidence="10">
        <text>ATP + H2O = ADP + phosphate + H(+)</text>
        <dbReference type="Rhea" id="RHEA:13065"/>
        <dbReference type="ChEBI" id="CHEBI:15377"/>
        <dbReference type="ChEBI" id="CHEBI:15378"/>
        <dbReference type="ChEBI" id="CHEBI:30616"/>
        <dbReference type="ChEBI" id="CHEBI:43474"/>
        <dbReference type="ChEBI" id="CHEBI:456216"/>
        <dbReference type="EC" id="5.6.2.4"/>
    </reaction>
</comment>
<keyword evidence="6" id="KW-0238">DNA-binding</keyword>
<name>B7R798_9THEO</name>
<dbReference type="SUPFAM" id="SSF52540">
    <property type="entry name" value="P-loop containing nucleoside triphosphate hydrolases"/>
    <property type="match status" value="1"/>
</dbReference>
<reference evidence="13 14" key="2">
    <citation type="journal article" date="2015" name="BMC Genomics">
        <title>Analysis of three genomes within the thermophilic bacterial species Caldanaerobacter subterraneus with a focus on carbon monoxide dehydrogenase evolution and hydrolase diversity.</title>
        <authorList>
            <person name="Sant'Anna F.H."/>
            <person name="Lebedinsky A.V."/>
            <person name="Sokolova T.G."/>
            <person name="Robb F.T."/>
            <person name="Gonzalez J.M."/>
        </authorList>
    </citation>
    <scope>NUCLEOTIDE SEQUENCE [LARGE SCALE GENOMIC DNA]</scope>
    <source>
        <strain evidence="13 14">DSM 12653</strain>
    </source>
</reference>
<feature type="domain" description="UvrD-like helicase ATP-binding" evidence="12">
    <location>
        <begin position="12"/>
        <end position="291"/>
    </location>
</feature>
<evidence type="ECO:0000256" key="7">
    <source>
        <dbReference type="ARBA" id="ARBA00023235"/>
    </source>
</evidence>
<comment type="catalytic activity">
    <reaction evidence="8">
        <text>Couples ATP hydrolysis with the unwinding of duplex DNA by translocating in the 3'-5' direction.</text>
        <dbReference type="EC" id="5.6.2.4"/>
    </reaction>
</comment>
<dbReference type="GO" id="GO:0005524">
    <property type="term" value="F:ATP binding"/>
    <property type="evidence" value="ECO:0007669"/>
    <property type="project" value="UniProtKB-UniRule"/>
</dbReference>
<evidence type="ECO:0000256" key="2">
    <source>
        <dbReference type="ARBA" id="ARBA00022741"/>
    </source>
</evidence>
<dbReference type="Pfam" id="PF00580">
    <property type="entry name" value="UvrD-helicase"/>
    <property type="match status" value="1"/>
</dbReference>
<dbReference type="EMBL" id="ABXP02000042">
    <property type="protein sequence ID" value="KKC30236.1"/>
    <property type="molecule type" value="Genomic_DNA"/>
</dbReference>
<comment type="similarity">
    <text evidence="1">Belongs to the helicase family. UvrD subfamily.</text>
</comment>
<dbReference type="AlphaFoldDB" id="B7R798"/>
<dbReference type="GO" id="GO:0000725">
    <property type="term" value="P:recombinational repair"/>
    <property type="evidence" value="ECO:0007669"/>
    <property type="project" value="TreeGrafter"/>
</dbReference>
<evidence type="ECO:0000256" key="1">
    <source>
        <dbReference type="ARBA" id="ARBA00009922"/>
    </source>
</evidence>
<dbReference type="Gene3D" id="3.40.50.300">
    <property type="entry name" value="P-loop containing nucleotide triphosphate hydrolases"/>
    <property type="match status" value="2"/>
</dbReference>
<dbReference type="Proteomes" id="UP000010146">
    <property type="component" value="Unassembled WGS sequence"/>
</dbReference>
<evidence type="ECO:0000256" key="5">
    <source>
        <dbReference type="ARBA" id="ARBA00022840"/>
    </source>
</evidence>
<dbReference type="PANTHER" id="PTHR11070:SF2">
    <property type="entry name" value="ATP-DEPENDENT DNA HELICASE SRS2"/>
    <property type="match status" value="1"/>
</dbReference>
<keyword evidence="7" id="KW-0413">Isomerase</keyword>
<evidence type="ECO:0000256" key="11">
    <source>
        <dbReference type="PROSITE-ProRule" id="PRU00560"/>
    </source>
</evidence>
<dbReference type="InterPro" id="IPR014017">
    <property type="entry name" value="DNA_helicase_UvrD-like_C"/>
</dbReference>
<dbReference type="GO" id="GO:0016887">
    <property type="term" value="F:ATP hydrolysis activity"/>
    <property type="evidence" value="ECO:0007669"/>
    <property type="project" value="RHEA"/>
</dbReference>
<dbReference type="CDD" id="cd17932">
    <property type="entry name" value="DEXQc_UvrD"/>
    <property type="match status" value="1"/>
</dbReference>
<evidence type="ECO:0000313" key="14">
    <source>
        <dbReference type="Proteomes" id="UP000010146"/>
    </source>
</evidence>
<sequence length="596" mass="69499">MKELIEKIKQNHSNDEEQLEVIFTDKKRIIVEAPAGYGKTKTMISRIAYLIATNRIPNPKKILALTFSVNAAYKIKKDVAENLPFILSNSPISPVSVKDKVFATNYHGFCRRVLRLYGYLLHESLRNIEYLRGVDDSKIEELINLEVGLDFSNAKRLSDYNDAIKEIKIQYLEDNYSDYIEKIKFYFLPNGYITFNAILLLTIELFKKYPAILKFYRTLFPIVIVDEFQDTNILSWTLLQLLIGEDAEVIFIGDPLQRIYDFIGAIPDLMTEATTKYDLHKIELKTNYRFKNNQQLLLLDKNIRENAKNPSSPSIQEIANIKTFQFSDQTEEAKGVLSLCQEILGNDPASKIAILVKQRGRNIDEILKAFKDTKFPFFYALYGDEEKEYIEFHQKSLKEFLDVVSNSGNKINKRIIQRFFKKVKNIFKNSDDEIYNSLLILLETFLNRIFIEFSFLSMEEKIELIKDVLESRSLKQYLGYVESKIIISTVHGGKGLEWDYIILPDMEQYSFPNYPGLCGICQFKNDCKINWNLASRIPDFERRFYSELSVFYVAVTRAKKEVFFTYSNKRIHHTGDERDTNVSCLLKLPGIKLNYQ</sequence>
<keyword evidence="5 11" id="KW-0067">ATP-binding</keyword>
<accession>B7R798</accession>
<evidence type="ECO:0000313" key="13">
    <source>
        <dbReference type="EMBL" id="KKC30236.1"/>
    </source>
</evidence>
<evidence type="ECO:0000256" key="8">
    <source>
        <dbReference type="ARBA" id="ARBA00034617"/>
    </source>
</evidence>
<evidence type="ECO:0000256" key="3">
    <source>
        <dbReference type="ARBA" id="ARBA00022801"/>
    </source>
</evidence>
<dbReference type="PANTHER" id="PTHR11070">
    <property type="entry name" value="UVRD / RECB / PCRA DNA HELICASE FAMILY MEMBER"/>
    <property type="match status" value="1"/>
</dbReference>
<organism evidence="13 14">
    <name type="scientific">Caldanaerobacter subterraneus subsp. pacificus DSM 12653</name>
    <dbReference type="NCBI Taxonomy" id="391606"/>
    <lineage>
        <taxon>Bacteria</taxon>
        <taxon>Bacillati</taxon>
        <taxon>Bacillota</taxon>
        <taxon>Clostridia</taxon>
        <taxon>Thermoanaerobacterales</taxon>
        <taxon>Thermoanaerobacteraceae</taxon>
        <taxon>Caldanaerobacter</taxon>
    </lineage>
</organism>
<dbReference type="InterPro" id="IPR014016">
    <property type="entry name" value="UvrD-like_ATP-bd"/>
</dbReference>
<reference evidence="13 14" key="1">
    <citation type="submission" date="2008-07" db="EMBL/GenBank/DDBJ databases">
        <authorList>
            <person name="Gonzalez J."/>
            <person name="Sokolova T."/>
            <person name="Ferriera S."/>
            <person name="Johnson J."/>
            <person name="Kravitz S."/>
            <person name="Beeson K."/>
            <person name="Sutton G."/>
            <person name="Rogers Y.-H."/>
            <person name="Friedman R."/>
            <person name="Frazier M."/>
            <person name="Venter J.C."/>
        </authorList>
    </citation>
    <scope>NUCLEOTIDE SEQUENCE [LARGE SCALE GENOMIC DNA]</scope>
    <source>
        <strain evidence="13 14">DSM 12653</strain>
    </source>
</reference>
<evidence type="ECO:0000256" key="10">
    <source>
        <dbReference type="ARBA" id="ARBA00048988"/>
    </source>
</evidence>
<dbReference type="RefSeq" id="WP_009610129.1">
    <property type="nucleotide sequence ID" value="NZ_ABXP02000042.1"/>
</dbReference>
<keyword evidence="4 11" id="KW-0347">Helicase</keyword>
<dbReference type="InterPro" id="IPR000212">
    <property type="entry name" value="DNA_helicase_UvrD/REP"/>
</dbReference>
<evidence type="ECO:0000256" key="9">
    <source>
        <dbReference type="ARBA" id="ARBA00034808"/>
    </source>
</evidence>
<keyword evidence="3 11" id="KW-0378">Hydrolase</keyword>
<dbReference type="GO" id="GO:0043138">
    <property type="term" value="F:3'-5' DNA helicase activity"/>
    <property type="evidence" value="ECO:0007669"/>
    <property type="project" value="UniProtKB-EC"/>
</dbReference>
<gene>
    <name evidence="13" type="ORF">CDSM653_00714</name>
</gene>
<dbReference type="InterPro" id="IPR013986">
    <property type="entry name" value="DExx_box_DNA_helicase_dom_sf"/>
</dbReference>
<comment type="caution">
    <text evidence="13">The sequence shown here is derived from an EMBL/GenBank/DDBJ whole genome shotgun (WGS) entry which is preliminary data.</text>
</comment>
<dbReference type="GO" id="GO:0003677">
    <property type="term" value="F:DNA binding"/>
    <property type="evidence" value="ECO:0007669"/>
    <property type="project" value="UniProtKB-KW"/>
</dbReference>
<keyword evidence="2 11" id="KW-0547">Nucleotide-binding</keyword>
<evidence type="ECO:0000256" key="6">
    <source>
        <dbReference type="ARBA" id="ARBA00023125"/>
    </source>
</evidence>
<proteinExistence type="inferred from homology"/>
<dbReference type="PROSITE" id="PS51198">
    <property type="entry name" value="UVRD_HELICASE_ATP_BIND"/>
    <property type="match status" value="1"/>
</dbReference>
<dbReference type="InterPro" id="IPR027417">
    <property type="entry name" value="P-loop_NTPase"/>
</dbReference>
<evidence type="ECO:0000256" key="4">
    <source>
        <dbReference type="ARBA" id="ARBA00022806"/>
    </source>
</evidence>
<feature type="binding site" evidence="11">
    <location>
        <begin position="33"/>
        <end position="40"/>
    </location>
    <ligand>
        <name>ATP</name>
        <dbReference type="ChEBI" id="CHEBI:30616"/>
    </ligand>
</feature>
<dbReference type="Pfam" id="PF13361">
    <property type="entry name" value="UvrD_C"/>
    <property type="match status" value="1"/>
</dbReference>
<evidence type="ECO:0000259" key="12">
    <source>
        <dbReference type="PROSITE" id="PS51198"/>
    </source>
</evidence>
<dbReference type="EC" id="5.6.2.4" evidence="9"/>
<protein>
    <recommendedName>
        <fullName evidence="9">DNA 3'-5' helicase</fullName>
        <ecNumber evidence="9">5.6.2.4</ecNumber>
    </recommendedName>
</protein>
<dbReference type="Gene3D" id="1.10.10.160">
    <property type="match status" value="1"/>
</dbReference>
<reference evidence="14" key="3">
    <citation type="submission" date="2015-02" db="EMBL/GenBank/DDBJ databases">
        <title>Genome analysis of three genomes within the thermophilic hydrogenogenic bacterial species Caldanaerobacter subterraneus.</title>
        <authorList>
            <person name="Sant'Anna F.H."/>
            <person name="Lebedinsky A."/>
            <person name="Sokolova T."/>
            <person name="Robb F.T."/>
            <person name="Gonzalez J.M."/>
        </authorList>
    </citation>
    <scope>NUCLEOTIDE SEQUENCE [LARGE SCALE GENOMIC DNA]</scope>
    <source>
        <strain evidence="14">DSM 12653</strain>
    </source>
</reference>